<dbReference type="GO" id="GO:0004565">
    <property type="term" value="F:beta-galactosidase activity"/>
    <property type="evidence" value="ECO:0007669"/>
    <property type="project" value="UniProtKB-EC"/>
</dbReference>
<dbReference type="AlphaFoldDB" id="A0A7Y9LU28"/>
<proteinExistence type="inferred from homology"/>
<feature type="domain" description="Glycoside hydrolase family 42 N-terminal" evidence="9">
    <location>
        <begin position="24"/>
        <end position="396"/>
    </location>
</feature>
<name>A0A7Y9LU28_9MICC</name>
<evidence type="ECO:0000256" key="5">
    <source>
        <dbReference type="ARBA" id="ARBA00023295"/>
    </source>
</evidence>
<dbReference type="Pfam" id="PF02449">
    <property type="entry name" value="Glyco_hydro_42"/>
    <property type="match status" value="1"/>
</dbReference>
<dbReference type="EC" id="3.2.1.23" evidence="3 6"/>
<evidence type="ECO:0000313" key="12">
    <source>
        <dbReference type="Proteomes" id="UP000521748"/>
    </source>
</evidence>
<evidence type="ECO:0000256" key="6">
    <source>
        <dbReference type="PIRNR" id="PIRNR001084"/>
    </source>
</evidence>
<dbReference type="InterPro" id="IPR017853">
    <property type="entry name" value="GH"/>
</dbReference>
<dbReference type="PANTHER" id="PTHR36447">
    <property type="entry name" value="BETA-GALACTOSIDASE GANA"/>
    <property type="match status" value="1"/>
</dbReference>
<dbReference type="Gene3D" id="2.60.40.1180">
    <property type="entry name" value="Golgi alpha-mannosidase II"/>
    <property type="match status" value="1"/>
</dbReference>
<reference evidence="11 12" key="1">
    <citation type="submission" date="2020-07" db="EMBL/GenBank/DDBJ databases">
        <title>Sequencing the genomes of 1000 actinobacteria strains.</title>
        <authorList>
            <person name="Klenk H.-P."/>
        </authorList>
    </citation>
    <scope>NUCLEOTIDE SEQUENCE [LARGE SCALE GENOMIC DNA]</scope>
    <source>
        <strain evidence="11 12">DSM 102047</strain>
    </source>
</reference>
<dbReference type="Pfam" id="PF08532">
    <property type="entry name" value="Glyco_hydro_42M"/>
    <property type="match status" value="1"/>
</dbReference>
<dbReference type="InterPro" id="IPR013780">
    <property type="entry name" value="Glyco_hydro_b"/>
</dbReference>
<evidence type="ECO:0000256" key="7">
    <source>
        <dbReference type="PIRSR" id="PIRSR001084-1"/>
    </source>
</evidence>
<keyword evidence="4 6" id="KW-0378">Hydrolase</keyword>
<feature type="active site" description="Nucleophile" evidence="7">
    <location>
        <position position="319"/>
    </location>
</feature>
<dbReference type="SUPFAM" id="SSF51445">
    <property type="entry name" value="(Trans)glycosidases"/>
    <property type="match status" value="1"/>
</dbReference>
<organism evidence="11 12">
    <name type="scientific">Psychromicrobium silvestre</name>
    <dbReference type="NCBI Taxonomy" id="1645614"/>
    <lineage>
        <taxon>Bacteria</taxon>
        <taxon>Bacillati</taxon>
        <taxon>Actinomycetota</taxon>
        <taxon>Actinomycetes</taxon>
        <taxon>Micrococcales</taxon>
        <taxon>Micrococcaceae</taxon>
        <taxon>Psychromicrobium</taxon>
    </lineage>
</organism>
<evidence type="ECO:0000256" key="8">
    <source>
        <dbReference type="PIRSR" id="PIRSR001084-2"/>
    </source>
</evidence>
<keyword evidence="12" id="KW-1185">Reference proteome</keyword>
<dbReference type="Gene3D" id="3.20.20.80">
    <property type="entry name" value="Glycosidases"/>
    <property type="match status" value="1"/>
</dbReference>
<feature type="domain" description="Beta-galactosidase trimerisation" evidence="10">
    <location>
        <begin position="408"/>
        <end position="603"/>
    </location>
</feature>
<comment type="caution">
    <text evidence="11">The sequence shown here is derived from an EMBL/GenBank/DDBJ whole genome shotgun (WGS) entry which is preliminary data.</text>
</comment>
<dbReference type="CDD" id="cd03143">
    <property type="entry name" value="A4_beta-galactosidase_middle_domain"/>
    <property type="match status" value="1"/>
</dbReference>
<dbReference type="Gene3D" id="3.40.50.880">
    <property type="match status" value="1"/>
</dbReference>
<evidence type="ECO:0000256" key="2">
    <source>
        <dbReference type="ARBA" id="ARBA00005940"/>
    </source>
</evidence>
<evidence type="ECO:0000256" key="4">
    <source>
        <dbReference type="ARBA" id="ARBA00022801"/>
    </source>
</evidence>
<comment type="catalytic activity">
    <reaction evidence="1 6">
        <text>Hydrolysis of terminal non-reducing beta-D-galactose residues in beta-D-galactosides.</text>
        <dbReference type="EC" id="3.2.1.23"/>
    </reaction>
</comment>
<evidence type="ECO:0000259" key="10">
    <source>
        <dbReference type="Pfam" id="PF08532"/>
    </source>
</evidence>
<gene>
    <name evidence="11" type="ORF">FHU41_001846</name>
</gene>
<dbReference type="InterPro" id="IPR013738">
    <property type="entry name" value="Beta_galactosidase_Trimer"/>
</dbReference>
<comment type="similarity">
    <text evidence="2 6">Belongs to the glycosyl hydrolase 42 family.</text>
</comment>
<feature type="binding site" evidence="8">
    <location>
        <position position="121"/>
    </location>
    <ligand>
        <name>substrate</name>
    </ligand>
</feature>
<feature type="binding site" evidence="8">
    <location>
        <position position="159"/>
    </location>
    <ligand>
        <name>substrate</name>
    </ligand>
</feature>
<evidence type="ECO:0000259" key="9">
    <source>
        <dbReference type="Pfam" id="PF02449"/>
    </source>
</evidence>
<dbReference type="PIRSF" id="PIRSF001084">
    <property type="entry name" value="B-galactosidase"/>
    <property type="match status" value="1"/>
</dbReference>
<dbReference type="InterPro" id="IPR003476">
    <property type="entry name" value="Glyco_hydro_42"/>
</dbReference>
<feature type="binding site" evidence="8">
    <location>
        <position position="327"/>
    </location>
    <ligand>
        <name>substrate</name>
    </ligand>
</feature>
<evidence type="ECO:0000256" key="1">
    <source>
        <dbReference type="ARBA" id="ARBA00001412"/>
    </source>
</evidence>
<keyword evidence="5 6" id="KW-0326">Glycosidase</keyword>
<dbReference type="GO" id="GO:0009341">
    <property type="term" value="C:beta-galactosidase complex"/>
    <property type="evidence" value="ECO:0007669"/>
    <property type="project" value="InterPro"/>
</dbReference>
<dbReference type="Proteomes" id="UP000521748">
    <property type="component" value="Unassembled WGS sequence"/>
</dbReference>
<accession>A0A7Y9LU28</accession>
<dbReference type="PANTHER" id="PTHR36447:SF1">
    <property type="entry name" value="BETA-GALACTOSIDASE GANA"/>
    <property type="match status" value="1"/>
</dbReference>
<evidence type="ECO:0000313" key="11">
    <source>
        <dbReference type="EMBL" id="NYE95596.1"/>
    </source>
</evidence>
<dbReference type="RefSeq" id="WP_246279586.1">
    <property type="nucleotide sequence ID" value="NZ_JACBYQ010000002.1"/>
</dbReference>
<protein>
    <recommendedName>
        <fullName evidence="3 6">Beta-galactosidase</fullName>
        <shortName evidence="6">Beta-gal</shortName>
        <ecNumber evidence="3 6">3.2.1.23</ecNumber>
    </recommendedName>
</protein>
<dbReference type="InterPro" id="IPR029062">
    <property type="entry name" value="Class_I_gatase-like"/>
</dbReference>
<dbReference type="EMBL" id="JACBYQ010000002">
    <property type="protein sequence ID" value="NYE95596.1"/>
    <property type="molecule type" value="Genomic_DNA"/>
</dbReference>
<feature type="active site" description="Proton donor" evidence="7">
    <location>
        <position position="160"/>
    </location>
</feature>
<evidence type="ECO:0000256" key="3">
    <source>
        <dbReference type="ARBA" id="ARBA00012756"/>
    </source>
</evidence>
<dbReference type="InterPro" id="IPR013529">
    <property type="entry name" value="Glyco_hydro_42_N"/>
</dbReference>
<dbReference type="GO" id="GO:0005975">
    <property type="term" value="P:carbohydrate metabolic process"/>
    <property type="evidence" value="ECO:0007669"/>
    <property type="project" value="InterPro"/>
</dbReference>
<sequence>MSMEYVTRKLGDETTPRAFAFGADYNPEQWPEDIWEEDIRLMQEAGVNLVSVGIFSWALLEPEEGRYDFGWLDRILDLLHAGGIRVDLANATASPPAWWVRKYPQALPVTVDGVRLGFGSRQSFSHHAQEYRRAAAALTQAIADRYAGHPVVVLWHVHNEYGCHNIPDYSAQAEAPFRRWLQKRYGDLEELNTAWGTAFWSQHYYDWEEIQPPRRSGTFINPCQQLDWARFTSDSLLECFSAEAQILRKASPHPVTTNFMGFMPNVHQPTDYWRWAEEQDVVSNDHYLIAEDPRNFQELAMTADLTRSLAQGKPWLLMEHSTSAVNWQNRNIAKAPGELLRNSLQHIARGADGALFFQWRASAAGGEKFHSAMLPHAGTDTKVWREVLELGRSLKAIAEVAGSTVAPAPVAILHDTDSRWGRELDSHPHNELDGIAETRRWHDAFYRAGIGTDFRRSTDDLSSYRVVIAPMQYVMTDAGRANLEAFVHSGGRLVVTFFSAIVDQNEHIHLGGYPGPLRELLGVRIEEFFPLRQDETIELGRFGQGREWSELGRTTTARSLADYLSGAVQGSPAVTVNDFGAGQAYYVGTQLNREGLDEVLGLIGADIAPAVSGLPAEVEAVKRMREGQEWLFVINHGTQQVETALNGFELLSGTELNGELRLQAGRTAVVRLDKIRLDTGDAHAR</sequence>
<dbReference type="SUPFAM" id="SSF52317">
    <property type="entry name" value="Class I glutamine amidotransferase-like"/>
    <property type="match status" value="1"/>
</dbReference>